<comment type="caution">
    <text evidence="3">The sequence shown here is derived from an EMBL/GenBank/DDBJ whole genome shotgun (WGS) entry which is preliminary data.</text>
</comment>
<protein>
    <submittedName>
        <fullName evidence="3">Fructosamine-3-kinase</fullName>
    </submittedName>
</protein>
<dbReference type="Pfam" id="PF03881">
    <property type="entry name" value="Fructosamin_kin"/>
    <property type="match status" value="1"/>
</dbReference>
<dbReference type="PANTHER" id="PTHR12149">
    <property type="entry name" value="FRUCTOSAMINE 3 KINASE-RELATED PROTEIN"/>
    <property type="match status" value="1"/>
</dbReference>
<dbReference type="PIRSF" id="PIRSF006221">
    <property type="entry name" value="Ketosamine-3-kinase"/>
    <property type="match status" value="1"/>
</dbReference>
<proteinExistence type="inferred from homology"/>
<dbReference type="InterPro" id="IPR011009">
    <property type="entry name" value="Kinase-like_dom_sf"/>
</dbReference>
<dbReference type="InterPro" id="IPR016477">
    <property type="entry name" value="Fructo-/Ketosamine-3-kinase"/>
</dbReference>
<dbReference type="PANTHER" id="PTHR12149:SF8">
    <property type="entry name" value="PROTEIN-RIBULOSAMINE 3-KINASE"/>
    <property type="match status" value="1"/>
</dbReference>
<evidence type="ECO:0000313" key="3">
    <source>
        <dbReference type="EMBL" id="GBQ85437.1"/>
    </source>
</evidence>
<keyword evidence="4" id="KW-1185">Reference proteome</keyword>
<dbReference type="Gene3D" id="3.90.1200.10">
    <property type="match status" value="1"/>
</dbReference>
<reference evidence="3" key="1">
    <citation type="submission" date="2013-04" db="EMBL/GenBank/DDBJ databases">
        <title>The genome sequencing project of 58 acetic acid bacteria.</title>
        <authorList>
            <person name="Okamoto-Kainuma A."/>
            <person name="Ishikawa M."/>
            <person name="Umino S."/>
            <person name="Koizumi Y."/>
            <person name="Shiwa Y."/>
            <person name="Yoshikawa H."/>
            <person name="Matsutani M."/>
            <person name="Matsushita K."/>
        </authorList>
    </citation>
    <scope>NUCLEOTIDE SEQUENCE</scope>
    <source>
        <strain evidence="3">NRIC 0535</strain>
    </source>
</reference>
<evidence type="ECO:0000256" key="1">
    <source>
        <dbReference type="ARBA" id="ARBA00009460"/>
    </source>
</evidence>
<keyword evidence="2" id="KW-0418">Kinase</keyword>
<name>A0ABQ0PZI9_9PROT</name>
<dbReference type="Proteomes" id="UP001062776">
    <property type="component" value="Unassembled WGS sequence"/>
</dbReference>
<dbReference type="SUPFAM" id="SSF56112">
    <property type="entry name" value="Protein kinase-like (PK-like)"/>
    <property type="match status" value="1"/>
</dbReference>
<dbReference type="EMBL" id="BAPV01000004">
    <property type="protein sequence ID" value="GBQ85437.1"/>
    <property type="molecule type" value="Genomic_DNA"/>
</dbReference>
<organism evidence="3 4">
    <name type="scientific">Asaia krungthepensis NRIC 0535</name>
    <dbReference type="NCBI Taxonomy" id="1307925"/>
    <lineage>
        <taxon>Bacteria</taxon>
        <taxon>Pseudomonadati</taxon>
        <taxon>Pseudomonadota</taxon>
        <taxon>Alphaproteobacteria</taxon>
        <taxon>Acetobacterales</taxon>
        <taxon>Acetobacteraceae</taxon>
        <taxon>Asaia</taxon>
    </lineage>
</organism>
<dbReference type="Gene3D" id="3.30.200.20">
    <property type="entry name" value="Phosphorylase Kinase, domain 1"/>
    <property type="match status" value="1"/>
</dbReference>
<accession>A0ABQ0PZI9</accession>
<comment type="similarity">
    <text evidence="1 2">Belongs to the fructosamine kinase family.</text>
</comment>
<sequence>MAARLDEAALLIGETSPFEAMALGGGDLSSLWRLRFESGQDVVVKLGGRAESEAAMLRAIQQTGASVPPLLAAKGDMLVLGYIPPLSAQTAQSPDAGWIALGETLKTLHARSRAPRYGWDEDYAFGSMPIPNGWAEDWRVFWRDSRLLPCLDFLPRELAPRVAHLAHRLERFLPATPRPVLLHGDLWTGNFIATRSDEGATQAVLIDPACTIGDASADFAILTLFSTPPVSFWQAYGPLPSDYETTINVYRLWPALVHYRLFGETYRGMVEMTLDALEI</sequence>
<gene>
    <name evidence="3" type="ORF">AA0535_0762</name>
</gene>
<keyword evidence="2" id="KW-0808">Transferase</keyword>
<evidence type="ECO:0000256" key="2">
    <source>
        <dbReference type="PIRNR" id="PIRNR006221"/>
    </source>
</evidence>
<evidence type="ECO:0000313" key="4">
    <source>
        <dbReference type="Proteomes" id="UP001062776"/>
    </source>
</evidence>
<dbReference type="RefSeq" id="WP_264814566.1">
    <property type="nucleotide sequence ID" value="NZ_BAPV01000004.1"/>
</dbReference>